<evidence type="ECO:0000256" key="1">
    <source>
        <dbReference type="ARBA" id="ARBA00010617"/>
    </source>
</evidence>
<proteinExistence type="inferred from homology"/>
<dbReference type="PANTHER" id="PTHR46696">
    <property type="entry name" value="P450, PUTATIVE (EUROFUNG)-RELATED"/>
    <property type="match status" value="1"/>
</dbReference>
<name>A0ABS3WY90_9ACTN</name>
<comment type="caution">
    <text evidence="2">The sequence shown here is derived from an EMBL/GenBank/DDBJ whole genome shotgun (WGS) entry which is preliminary data.</text>
</comment>
<dbReference type="InterPro" id="IPR001128">
    <property type="entry name" value="Cyt_P450"/>
</dbReference>
<organism evidence="2 3">
    <name type="scientific">Streptomyces spirodelae</name>
    <dbReference type="NCBI Taxonomy" id="2812904"/>
    <lineage>
        <taxon>Bacteria</taxon>
        <taxon>Bacillati</taxon>
        <taxon>Actinomycetota</taxon>
        <taxon>Actinomycetes</taxon>
        <taxon>Kitasatosporales</taxon>
        <taxon>Streptomycetaceae</taxon>
        <taxon>Streptomyces</taxon>
    </lineage>
</organism>
<evidence type="ECO:0000313" key="2">
    <source>
        <dbReference type="EMBL" id="MBO8188102.1"/>
    </source>
</evidence>
<dbReference type="Pfam" id="PF00067">
    <property type="entry name" value="p450"/>
    <property type="match status" value="2"/>
</dbReference>
<accession>A0ABS3WY90</accession>
<reference evidence="2 3" key="1">
    <citation type="submission" date="2021-02" db="EMBL/GenBank/DDBJ databases">
        <title>Streptomyces spirodelae sp. nov., isolated from duckweed.</title>
        <authorList>
            <person name="Saimee Y."/>
            <person name="Duangmal K."/>
        </authorList>
    </citation>
    <scope>NUCLEOTIDE SEQUENCE [LARGE SCALE GENOMIC DNA]</scope>
    <source>
        <strain evidence="2 3">DW4-2</strain>
    </source>
</reference>
<evidence type="ECO:0000313" key="3">
    <source>
        <dbReference type="Proteomes" id="UP001518976"/>
    </source>
</evidence>
<dbReference type="PRINTS" id="PR00385">
    <property type="entry name" value="P450"/>
</dbReference>
<sequence length="363" mass="39675">MPHGGTAWLATGYEAVREVMSSPAVSRAAAAENPAIPRLMPEPPPAGTIMTLDPPEHSRLRRLVSKAFTARRVEAMRPRIQKAVDELLDEMVAHGAPADLVRHLAVPLPVRVICEVMGVPVEDEKHFRAFTEGIMGTTAFDSDEVKAAMGNFFGYFAQLVAERRANPTDDLLGALVTARDDDDKLSEQELVWLGVALLIGGHETTLNQITNFTYVLLNNPARAQELREHPELWPRAVEELLRYVPTGAGSAFASLVTEDTVLHGVPVAAGEAVIVDLGAANRDPAAFDHPDELDFHREPNHHLAMGHGAHFCLGAQLARMELHIALGTLLDRFPGLRPAVPEENLTWRTGSLIRGLDELPVTW</sequence>
<dbReference type="PRINTS" id="PR00359">
    <property type="entry name" value="BP450"/>
</dbReference>
<dbReference type="InterPro" id="IPR036396">
    <property type="entry name" value="Cyt_P450_sf"/>
</dbReference>
<dbReference type="EMBL" id="JAFFZN010000021">
    <property type="protein sequence ID" value="MBO8188102.1"/>
    <property type="molecule type" value="Genomic_DNA"/>
</dbReference>
<dbReference type="SUPFAM" id="SSF48264">
    <property type="entry name" value="Cytochrome P450"/>
    <property type="match status" value="1"/>
</dbReference>
<dbReference type="Gene3D" id="1.10.630.10">
    <property type="entry name" value="Cytochrome P450"/>
    <property type="match status" value="1"/>
</dbReference>
<dbReference type="Proteomes" id="UP001518976">
    <property type="component" value="Unassembled WGS sequence"/>
</dbReference>
<dbReference type="InterPro" id="IPR002397">
    <property type="entry name" value="Cyt_P450_B"/>
</dbReference>
<comment type="similarity">
    <text evidence="1">Belongs to the cytochrome P450 family.</text>
</comment>
<gene>
    <name evidence="2" type="ORF">JW592_21915</name>
</gene>
<protein>
    <submittedName>
        <fullName evidence="2">Cytochrome P450</fullName>
    </submittedName>
</protein>
<keyword evidence="3" id="KW-1185">Reference proteome</keyword>
<dbReference type="CDD" id="cd11031">
    <property type="entry name" value="Cyp158A-like"/>
    <property type="match status" value="1"/>
</dbReference>
<dbReference type="PANTHER" id="PTHR46696:SF1">
    <property type="entry name" value="CYTOCHROME P450 YJIB-RELATED"/>
    <property type="match status" value="1"/>
</dbReference>